<gene>
    <name evidence="1" type="ORF">C7C46_02670</name>
</gene>
<keyword evidence="2" id="KW-1185">Reference proteome</keyword>
<comment type="caution">
    <text evidence="1">The sequence shown here is derived from an EMBL/GenBank/DDBJ whole genome shotgun (WGS) entry which is preliminary data.</text>
</comment>
<sequence length="83" mass="8339">MKFFGGFEVNRKMLAAGLVLGGVGAAAGLLGTALVGAALVTAGRSWVRRLETAPGERAARTLAQAKAASQAGLDAWRSSAPAN</sequence>
<reference evidence="1 2" key="1">
    <citation type="submission" date="2018-03" db="EMBL/GenBank/DDBJ databases">
        <title>Bioinformatic expansion and discovery of thiopeptide antibiotics.</title>
        <authorList>
            <person name="Schwalen C.J."/>
            <person name="Hudson G.A."/>
            <person name="Mitchell D.A."/>
        </authorList>
    </citation>
    <scope>NUCLEOTIDE SEQUENCE [LARGE SCALE GENOMIC DNA]</scope>
    <source>
        <strain evidence="1 2">ATCC 21389</strain>
    </source>
</reference>
<evidence type="ECO:0000313" key="2">
    <source>
        <dbReference type="Proteomes" id="UP000248039"/>
    </source>
</evidence>
<organism evidence="1 2">
    <name type="scientific">Streptomyces tateyamensis</name>
    <dbReference type="NCBI Taxonomy" id="565073"/>
    <lineage>
        <taxon>Bacteria</taxon>
        <taxon>Bacillati</taxon>
        <taxon>Actinomycetota</taxon>
        <taxon>Actinomycetes</taxon>
        <taxon>Kitasatosporales</taxon>
        <taxon>Streptomycetaceae</taxon>
        <taxon>Streptomyces</taxon>
    </lineage>
</organism>
<accession>A0A2V4PNS8</accession>
<protein>
    <submittedName>
        <fullName evidence="1">Uncharacterized protein</fullName>
    </submittedName>
</protein>
<name>A0A2V4PNS8_9ACTN</name>
<dbReference type="AlphaFoldDB" id="A0A2V4PNS8"/>
<dbReference type="EMBL" id="PYBW01000010">
    <property type="protein sequence ID" value="PYC87954.1"/>
    <property type="molecule type" value="Genomic_DNA"/>
</dbReference>
<proteinExistence type="predicted"/>
<dbReference type="Proteomes" id="UP000248039">
    <property type="component" value="Unassembled WGS sequence"/>
</dbReference>
<evidence type="ECO:0000313" key="1">
    <source>
        <dbReference type="EMBL" id="PYC87954.1"/>
    </source>
</evidence>